<dbReference type="Gene3D" id="1.10.357.140">
    <property type="entry name" value="UbiA prenyltransferase"/>
    <property type="match status" value="1"/>
</dbReference>
<proteinExistence type="predicted"/>
<dbReference type="EMBL" id="CP007806">
    <property type="protein sequence ID" value="AIG26637.1"/>
    <property type="molecule type" value="Genomic_DNA"/>
</dbReference>
<keyword evidence="2 5" id="KW-0812">Transmembrane</keyword>
<evidence type="ECO:0000313" key="7">
    <source>
        <dbReference type="Proteomes" id="UP000005850"/>
    </source>
</evidence>
<dbReference type="InterPro" id="IPR044878">
    <property type="entry name" value="UbiA_sf"/>
</dbReference>
<feature type="transmembrane region" description="Helical" evidence="5">
    <location>
        <begin position="214"/>
        <end position="235"/>
    </location>
</feature>
<feature type="transmembrane region" description="Helical" evidence="5">
    <location>
        <begin position="12"/>
        <end position="33"/>
    </location>
</feature>
<dbReference type="KEGG" id="blr:BRLA_c023160"/>
<evidence type="ECO:0000256" key="4">
    <source>
        <dbReference type="ARBA" id="ARBA00023136"/>
    </source>
</evidence>
<dbReference type="AlphaFoldDB" id="A0A075R226"/>
<gene>
    <name evidence="6" type="ORF">BRLA_c023160</name>
</gene>
<evidence type="ECO:0000256" key="5">
    <source>
        <dbReference type="SAM" id="Phobius"/>
    </source>
</evidence>
<keyword evidence="3 5" id="KW-1133">Transmembrane helix</keyword>
<dbReference type="InterPro" id="IPR050475">
    <property type="entry name" value="Prenyltransferase_related"/>
</dbReference>
<accession>A0A075R226</accession>
<dbReference type="GO" id="GO:0016020">
    <property type="term" value="C:membrane"/>
    <property type="evidence" value="ECO:0007669"/>
    <property type="project" value="UniProtKB-SubCell"/>
</dbReference>
<feature type="transmembrane region" description="Helical" evidence="5">
    <location>
        <begin position="272"/>
        <end position="289"/>
    </location>
</feature>
<keyword evidence="6" id="KW-0808">Transferase</keyword>
<keyword evidence="7" id="KW-1185">Reference proteome</keyword>
<dbReference type="RefSeq" id="WP_041752134.1">
    <property type="nucleotide sequence ID" value="NZ_CP007806.1"/>
</dbReference>
<evidence type="ECO:0000313" key="6">
    <source>
        <dbReference type="EMBL" id="AIG26637.1"/>
    </source>
</evidence>
<name>A0A075R226_BRELA</name>
<feature type="transmembrane region" description="Helical" evidence="5">
    <location>
        <begin position="39"/>
        <end position="63"/>
    </location>
</feature>
<dbReference type="InterPro" id="IPR000537">
    <property type="entry name" value="UbiA_prenyltransferase"/>
</dbReference>
<evidence type="ECO:0000256" key="3">
    <source>
        <dbReference type="ARBA" id="ARBA00022989"/>
    </source>
</evidence>
<dbReference type="Pfam" id="PF01040">
    <property type="entry name" value="UbiA"/>
    <property type="match status" value="1"/>
</dbReference>
<protein>
    <submittedName>
        <fullName evidence="6">Prenyltransferase</fullName>
    </submittedName>
</protein>
<dbReference type="STRING" id="1042163.BRLA_c023160"/>
<dbReference type="GO" id="GO:0016765">
    <property type="term" value="F:transferase activity, transferring alkyl or aryl (other than methyl) groups"/>
    <property type="evidence" value="ECO:0007669"/>
    <property type="project" value="InterPro"/>
</dbReference>
<feature type="transmembrane region" description="Helical" evidence="5">
    <location>
        <begin position="159"/>
        <end position="178"/>
    </location>
</feature>
<evidence type="ECO:0000256" key="2">
    <source>
        <dbReference type="ARBA" id="ARBA00022692"/>
    </source>
</evidence>
<comment type="subcellular location">
    <subcellularLocation>
        <location evidence="1">Membrane</location>
        <topology evidence="1">Multi-pass membrane protein</topology>
    </subcellularLocation>
</comment>
<dbReference type="PANTHER" id="PTHR42723">
    <property type="entry name" value="CHLOROPHYLL SYNTHASE"/>
    <property type="match status" value="1"/>
</dbReference>
<keyword evidence="4 5" id="KW-0472">Membrane</keyword>
<dbReference type="PANTHER" id="PTHR42723:SF1">
    <property type="entry name" value="CHLOROPHYLL SYNTHASE, CHLOROPLASTIC"/>
    <property type="match status" value="1"/>
</dbReference>
<evidence type="ECO:0000256" key="1">
    <source>
        <dbReference type="ARBA" id="ARBA00004141"/>
    </source>
</evidence>
<feature type="transmembrane region" description="Helical" evidence="5">
    <location>
        <begin position="190"/>
        <end position="208"/>
    </location>
</feature>
<dbReference type="HOGENOM" id="CLU_060108_2_0_9"/>
<feature type="transmembrane region" description="Helical" evidence="5">
    <location>
        <begin position="84"/>
        <end position="102"/>
    </location>
</feature>
<organism evidence="6 7">
    <name type="scientific">Brevibacillus laterosporus LMG 15441</name>
    <dbReference type="NCBI Taxonomy" id="1042163"/>
    <lineage>
        <taxon>Bacteria</taxon>
        <taxon>Bacillati</taxon>
        <taxon>Bacillota</taxon>
        <taxon>Bacilli</taxon>
        <taxon>Bacillales</taxon>
        <taxon>Paenibacillaceae</taxon>
        <taxon>Brevibacillus</taxon>
    </lineage>
</organism>
<dbReference type="NCBIfam" id="NF035940">
    <property type="entry name" value="prenyl_rel_EboC"/>
    <property type="match status" value="1"/>
</dbReference>
<sequence>MRKIRTYFELIRFPNTFTAMADILAGIWIAGVVLDQSHFIQIILLIFASACIYATGIILNDFFDFEIDKKERPERPLTSGRISLRSALRFGLVLLTAGIVSVSFVSKISFLIACILIVLVFIYNRYSKHHDVFGPLTMGICRGVNLLLGLSVAPDKLAQFWWIAGLGFLYIFTVTVMSKGEVGNGIHPNRVRMMAGAVLTCAIVILFLQFDRTWGATVIAVIFFLLWTFSGIIPALAKPTSPNIRKAVGTCILGLPLLDGAVAASFGGWPAFFSVSSFLILSYIMSRIFPVT</sequence>
<feature type="transmembrane region" description="Helical" evidence="5">
    <location>
        <begin position="133"/>
        <end position="153"/>
    </location>
</feature>
<dbReference type="CDD" id="cd13964">
    <property type="entry name" value="PT_UbiA_1"/>
    <property type="match status" value="1"/>
</dbReference>
<dbReference type="eggNOG" id="COG0382">
    <property type="taxonomic scope" value="Bacteria"/>
</dbReference>
<dbReference type="Proteomes" id="UP000005850">
    <property type="component" value="Chromosome"/>
</dbReference>
<reference evidence="6 7" key="1">
    <citation type="journal article" date="2011" name="J. Bacteriol.">
        <title>Genome sequence of Brevibacillus laterosporus LMG 15441, a pathogen of invertebrates.</title>
        <authorList>
            <person name="Djukic M."/>
            <person name="Poehlein A."/>
            <person name="Thurmer A."/>
            <person name="Daniel R."/>
        </authorList>
    </citation>
    <scope>NUCLEOTIDE SEQUENCE [LARGE SCALE GENOMIC DNA]</scope>
    <source>
        <strain evidence="6 7">LMG 15441</strain>
    </source>
</reference>